<protein>
    <submittedName>
        <fullName evidence="1">Uncharacterized protein</fullName>
    </submittedName>
</protein>
<evidence type="ECO:0000313" key="2">
    <source>
        <dbReference type="Proteomes" id="UP001281147"/>
    </source>
</evidence>
<evidence type="ECO:0000313" key="1">
    <source>
        <dbReference type="EMBL" id="KAK3701673.1"/>
    </source>
</evidence>
<keyword evidence="2" id="KW-1185">Reference proteome</keyword>
<proteinExistence type="predicted"/>
<dbReference type="Proteomes" id="UP001281147">
    <property type="component" value="Unassembled WGS sequence"/>
</dbReference>
<reference evidence="1" key="1">
    <citation type="submission" date="2023-07" db="EMBL/GenBank/DDBJ databases">
        <title>Black Yeasts Isolated from many extreme environments.</title>
        <authorList>
            <person name="Coleine C."/>
            <person name="Stajich J.E."/>
            <person name="Selbmann L."/>
        </authorList>
    </citation>
    <scope>NUCLEOTIDE SEQUENCE</scope>
    <source>
        <strain evidence="1">CCFEE 5714</strain>
    </source>
</reference>
<accession>A0ACC3MRV7</accession>
<comment type="caution">
    <text evidence="1">The sequence shown here is derived from an EMBL/GenBank/DDBJ whole genome shotgun (WGS) entry which is preliminary data.</text>
</comment>
<dbReference type="EMBL" id="JAUTXU010000170">
    <property type="protein sequence ID" value="KAK3701673.1"/>
    <property type="molecule type" value="Genomic_DNA"/>
</dbReference>
<sequence length="153" mass="17560">MVPNNRATQAQWMNVDEYYHAEALKAALRRIRIFDRIRPQTFTLFMTLELIIIELSEIRCCGLNKGDHKYSGRCMKPVAQEDLARTLLGLQTCALDYSMSSKEIRDGLLHVAARMLHKGLHRDQQVKELAGKLSTLVIEFRHNARFNVGTTNC</sequence>
<gene>
    <name evidence="1" type="ORF">LTR37_015325</name>
</gene>
<name>A0ACC3MRV7_9PEZI</name>
<organism evidence="1 2">
    <name type="scientific">Vermiconidia calcicola</name>
    <dbReference type="NCBI Taxonomy" id="1690605"/>
    <lineage>
        <taxon>Eukaryota</taxon>
        <taxon>Fungi</taxon>
        <taxon>Dikarya</taxon>
        <taxon>Ascomycota</taxon>
        <taxon>Pezizomycotina</taxon>
        <taxon>Dothideomycetes</taxon>
        <taxon>Dothideomycetidae</taxon>
        <taxon>Mycosphaerellales</taxon>
        <taxon>Extremaceae</taxon>
        <taxon>Vermiconidia</taxon>
    </lineage>
</organism>